<comment type="function">
    <text evidence="7">F(1)F(0) ATP synthase produces ATP from ADP in the presence of a proton or sodium gradient. F-type ATPases consist of two structural domains, F(1) containing the extramembraneous catalytic core and F(0) containing the membrane proton channel, linked together by a central stalk and a peripheral stalk. During catalysis, ATP synthesis in the catalytic domain of F(1) is coupled via a rotary mechanism of the central stalk subunits to proton translocation.</text>
</comment>
<keyword evidence="8" id="KW-0378">Hydrolase</keyword>
<keyword evidence="2 7" id="KW-0813">Transport</keyword>
<evidence type="ECO:0000256" key="2">
    <source>
        <dbReference type="ARBA" id="ARBA00022448"/>
    </source>
</evidence>
<dbReference type="STRING" id="699218.HMPREF0889_0750"/>
<dbReference type="PRINTS" id="PR00125">
    <property type="entry name" value="ATPASEDELTA"/>
</dbReference>
<evidence type="ECO:0000256" key="1">
    <source>
        <dbReference type="ARBA" id="ARBA00004370"/>
    </source>
</evidence>
<keyword evidence="7" id="KW-0139">CF(1)</keyword>
<evidence type="ECO:0000313" key="9">
    <source>
        <dbReference type="EMBL" id="EGL40290.1"/>
    </source>
</evidence>
<reference evidence="10" key="1">
    <citation type="submission" date="2009-12" db="EMBL/GenBank/DDBJ databases">
        <title>Sequence of Clostridiales genomosp. BVAB3 str. UPII9-5.</title>
        <authorList>
            <person name="Madupu R."/>
            <person name="Durkin A.S."/>
            <person name="Torralba M."/>
            <person name="Methe B."/>
            <person name="Sutton G.G."/>
            <person name="Strausberg R.L."/>
            <person name="Nelson K.E."/>
        </authorList>
    </citation>
    <scope>NUCLEOTIDE SEQUENCE [LARGE SCALE GENOMIC DNA]</scope>
    <source>
        <strain evidence="10">28L</strain>
    </source>
</reference>
<proteinExistence type="inferred from homology"/>
<dbReference type="Proteomes" id="UP000003242">
    <property type="component" value="Unassembled WGS sequence"/>
</dbReference>
<evidence type="ECO:0000256" key="5">
    <source>
        <dbReference type="ARBA" id="ARBA00023136"/>
    </source>
</evidence>
<dbReference type="EMBL" id="AFIJ01000029">
    <property type="protein sequence ID" value="EGL40290.1"/>
    <property type="molecule type" value="Genomic_DNA"/>
</dbReference>
<name>D3LWU2_9FIRM</name>
<dbReference type="eggNOG" id="COG0712">
    <property type="taxonomic scope" value="Bacteria"/>
</dbReference>
<keyword evidence="7" id="KW-1003">Cell membrane</keyword>
<sequence length="188" mass="21442">MIPEVVYGKYSQALFGIAEEQHKVEEFGKDLRLIRDTMQENEALRKFICHPLIGAQTKKDTLKQIFAARVTAMVMQFLYVMIDRRREAVIISAIEGFITLVRQAQHIEVAKIRVVKPLTAEEEQKLIAGLEKITGKKIEPMYYTDPSIIGGITVQIGDRLIDGSVKRQLQDLQYKLLHTDEVNEVTGE</sequence>
<dbReference type="InterPro" id="IPR000711">
    <property type="entry name" value="ATPase_OSCP/dsu"/>
</dbReference>
<dbReference type="GO" id="GO:0005886">
    <property type="term" value="C:plasma membrane"/>
    <property type="evidence" value="ECO:0007669"/>
    <property type="project" value="UniProtKB-SubCell"/>
</dbReference>
<organism evidence="8 10">
    <name type="scientific">Megasphaera lornae</name>
    <dbReference type="NCBI Taxonomy" id="1000568"/>
    <lineage>
        <taxon>Bacteria</taxon>
        <taxon>Bacillati</taxon>
        <taxon>Bacillota</taxon>
        <taxon>Negativicutes</taxon>
        <taxon>Veillonellales</taxon>
        <taxon>Veillonellaceae</taxon>
        <taxon>Megasphaera</taxon>
    </lineage>
</organism>
<dbReference type="SUPFAM" id="SSF47928">
    <property type="entry name" value="N-terminal domain of the delta subunit of the F1F0-ATP synthase"/>
    <property type="match status" value="1"/>
</dbReference>
<reference evidence="8" key="2">
    <citation type="submission" date="2009-12" db="EMBL/GenBank/DDBJ databases">
        <authorList>
            <person name="Madupu R."/>
            <person name="Durkin A.S."/>
            <person name="Torralba M."/>
            <person name="Methe B."/>
            <person name="Sutton G.G."/>
            <person name="Strausberg R.L."/>
            <person name="Nelson K.E."/>
        </authorList>
    </citation>
    <scope>NUCLEOTIDE SEQUENCE</scope>
    <source>
        <strain evidence="8">28L</strain>
    </source>
</reference>
<protein>
    <recommendedName>
        <fullName evidence="7">ATP synthase subunit delta</fullName>
    </recommendedName>
    <alternativeName>
        <fullName evidence="7">ATP synthase F(1) sector subunit delta</fullName>
    </alternativeName>
    <alternativeName>
        <fullName evidence="7">F-type ATPase subunit delta</fullName>
        <shortName evidence="7">F-ATPase subunit delta</shortName>
    </alternativeName>
</protein>
<dbReference type="NCBIfam" id="NF004403">
    <property type="entry name" value="PRK05758.2-4"/>
    <property type="match status" value="1"/>
</dbReference>
<keyword evidence="5 7" id="KW-0472">Membrane</keyword>
<evidence type="ECO:0000256" key="4">
    <source>
        <dbReference type="ARBA" id="ARBA00023065"/>
    </source>
</evidence>
<dbReference type="InterPro" id="IPR026015">
    <property type="entry name" value="ATP_synth_OSCP/delta_N_sf"/>
</dbReference>
<comment type="similarity">
    <text evidence="7">Belongs to the ATPase delta chain family.</text>
</comment>
<dbReference type="GO" id="GO:0046933">
    <property type="term" value="F:proton-transporting ATP synthase activity, rotational mechanism"/>
    <property type="evidence" value="ECO:0007669"/>
    <property type="project" value="UniProtKB-UniRule"/>
</dbReference>
<gene>
    <name evidence="7 8" type="primary">atpH</name>
    <name evidence="8" type="ORF">HMPREF0889_0750</name>
    <name evidence="9" type="ORF">HMPREF1039_0668</name>
</gene>
<dbReference type="PANTHER" id="PTHR11910">
    <property type="entry name" value="ATP SYNTHASE DELTA CHAIN"/>
    <property type="match status" value="1"/>
</dbReference>
<evidence type="ECO:0000313" key="10">
    <source>
        <dbReference type="Proteomes" id="UP000003242"/>
    </source>
</evidence>
<dbReference type="Proteomes" id="UP000004018">
    <property type="component" value="Unassembled WGS sequence"/>
</dbReference>
<dbReference type="GO" id="GO:0016787">
    <property type="term" value="F:hydrolase activity"/>
    <property type="evidence" value="ECO:0007669"/>
    <property type="project" value="UniProtKB-KW"/>
</dbReference>
<dbReference type="GO" id="GO:0045259">
    <property type="term" value="C:proton-transporting ATP synthase complex"/>
    <property type="evidence" value="ECO:0007669"/>
    <property type="project" value="UniProtKB-KW"/>
</dbReference>
<dbReference type="Gene3D" id="1.10.520.20">
    <property type="entry name" value="N-terminal domain of the delta subunit of the F1F0-ATP synthase"/>
    <property type="match status" value="1"/>
</dbReference>
<dbReference type="NCBIfam" id="TIGR01145">
    <property type="entry name" value="ATP_synt_delta"/>
    <property type="match status" value="1"/>
</dbReference>
<keyword evidence="3 7" id="KW-0375">Hydrogen ion transport</keyword>
<dbReference type="Pfam" id="PF00213">
    <property type="entry name" value="OSCP"/>
    <property type="match status" value="1"/>
</dbReference>
<evidence type="ECO:0000313" key="11">
    <source>
        <dbReference type="Proteomes" id="UP000004018"/>
    </source>
</evidence>
<reference evidence="9 11" key="3">
    <citation type="submission" date="2011-04" db="EMBL/GenBank/DDBJ databases">
        <authorList>
            <person name="Harkins D.M."/>
            <person name="Madupu R."/>
            <person name="Durkin A.S."/>
            <person name="Torralba M."/>
            <person name="Methe B."/>
            <person name="Sutton G.G."/>
            <person name="Nelson K.E."/>
        </authorList>
    </citation>
    <scope>NUCLEOTIDE SEQUENCE [LARGE SCALE GENOMIC DNA]</scope>
    <source>
        <strain evidence="9 11">UPII 199-6</strain>
    </source>
</reference>
<evidence type="ECO:0000256" key="7">
    <source>
        <dbReference type="HAMAP-Rule" id="MF_01416"/>
    </source>
</evidence>
<accession>D3LWU2</accession>
<keyword evidence="11" id="KW-1185">Reference proteome</keyword>
<keyword evidence="6 7" id="KW-0066">ATP synthesis</keyword>
<dbReference type="OrthoDB" id="9802471at2"/>
<dbReference type="EMBL" id="ADGP01000033">
    <property type="protein sequence ID" value="EFD93329.1"/>
    <property type="molecule type" value="Genomic_DNA"/>
</dbReference>
<comment type="function">
    <text evidence="7">This protein is part of the stalk that links CF(0) to CF(1). It either transmits conformational changes from CF(0) to CF(1) or is implicated in proton conduction.</text>
</comment>
<comment type="subcellular location">
    <subcellularLocation>
        <location evidence="7">Cell membrane</location>
        <topology evidence="7">Peripheral membrane protein</topology>
    </subcellularLocation>
    <subcellularLocation>
        <location evidence="1">Membrane</location>
    </subcellularLocation>
</comment>
<dbReference type="AlphaFoldDB" id="D3LWU2"/>
<dbReference type="HAMAP" id="MF_01416">
    <property type="entry name" value="ATP_synth_delta_bact"/>
    <property type="match status" value="1"/>
</dbReference>
<keyword evidence="4 7" id="KW-0406">Ion transport</keyword>
<evidence type="ECO:0000256" key="3">
    <source>
        <dbReference type="ARBA" id="ARBA00022781"/>
    </source>
</evidence>
<comment type="caution">
    <text evidence="8">The sequence shown here is derived from an EMBL/GenBank/DDBJ whole genome shotgun (WGS) entry which is preliminary data.</text>
</comment>
<dbReference type="RefSeq" id="WP_007391153.1">
    <property type="nucleotide sequence ID" value="NZ_ADGP01000033.1"/>
</dbReference>
<evidence type="ECO:0000313" key="8">
    <source>
        <dbReference type="EMBL" id="EFD93329.1"/>
    </source>
</evidence>
<evidence type="ECO:0000256" key="6">
    <source>
        <dbReference type="ARBA" id="ARBA00023310"/>
    </source>
</evidence>